<dbReference type="EMBL" id="VSSQ01001404">
    <property type="protein sequence ID" value="MPM08043.1"/>
    <property type="molecule type" value="Genomic_DNA"/>
</dbReference>
<dbReference type="Pfam" id="PF22526">
    <property type="entry name" value="DUF7000"/>
    <property type="match status" value="1"/>
</dbReference>
<sequence length="164" mass="19101">MNSFQENMLEYHSQLEKGKIQLAYKGLMEYLSALRSDFAREYPQFELPGMLYFGYMDMSYFAIVPPSLKPLKLKIAVVFLHQEFRFEVWLSGVNRQIQTDYWQKIKESGWNRYPLVAKIQGSDAILEHILVTDPNFDDPAHLTASIRAGTAQFITEISDLIRQL</sequence>
<gene>
    <name evidence="2" type="ORF">SDC9_54355</name>
</gene>
<comment type="caution">
    <text evidence="2">The sequence shown here is derived from an EMBL/GenBank/DDBJ whole genome shotgun (WGS) entry which is preliminary data.</text>
</comment>
<dbReference type="InterPro" id="IPR054269">
    <property type="entry name" value="DUF7000"/>
</dbReference>
<dbReference type="AlphaFoldDB" id="A0A644X174"/>
<proteinExistence type="predicted"/>
<reference evidence="2" key="1">
    <citation type="submission" date="2019-08" db="EMBL/GenBank/DDBJ databases">
        <authorList>
            <person name="Kucharzyk K."/>
            <person name="Murdoch R.W."/>
            <person name="Higgins S."/>
            <person name="Loffler F."/>
        </authorList>
    </citation>
    <scope>NUCLEOTIDE SEQUENCE</scope>
</reference>
<evidence type="ECO:0000259" key="1">
    <source>
        <dbReference type="Pfam" id="PF22526"/>
    </source>
</evidence>
<feature type="domain" description="DUF7000" evidence="1">
    <location>
        <begin position="5"/>
        <end position="160"/>
    </location>
</feature>
<evidence type="ECO:0000313" key="2">
    <source>
        <dbReference type="EMBL" id="MPM08043.1"/>
    </source>
</evidence>
<accession>A0A644X174</accession>
<organism evidence="2">
    <name type="scientific">bioreactor metagenome</name>
    <dbReference type="NCBI Taxonomy" id="1076179"/>
    <lineage>
        <taxon>unclassified sequences</taxon>
        <taxon>metagenomes</taxon>
        <taxon>ecological metagenomes</taxon>
    </lineage>
</organism>
<name>A0A644X174_9ZZZZ</name>
<protein>
    <recommendedName>
        <fullName evidence="1">DUF7000 domain-containing protein</fullName>
    </recommendedName>
</protein>